<reference evidence="1" key="2">
    <citation type="journal article" date="2021" name="PeerJ">
        <title>Extensive microbial diversity within the chicken gut microbiome revealed by metagenomics and culture.</title>
        <authorList>
            <person name="Gilroy R."/>
            <person name="Ravi A."/>
            <person name="Getino M."/>
            <person name="Pursley I."/>
            <person name="Horton D.L."/>
            <person name="Alikhan N.F."/>
            <person name="Baker D."/>
            <person name="Gharbi K."/>
            <person name="Hall N."/>
            <person name="Watson M."/>
            <person name="Adriaenssens E.M."/>
            <person name="Foster-Nyarko E."/>
            <person name="Jarju S."/>
            <person name="Secka A."/>
            <person name="Antonio M."/>
            <person name="Oren A."/>
            <person name="Chaudhuri R.R."/>
            <person name="La Ragione R."/>
            <person name="Hildebrand F."/>
            <person name="Pallen M.J."/>
        </authorList>
    </citation>
    <scope>NUCLEOTIDE SEQUENCE</scope>
    <source>
        <strain evidence="1">18911</strain>
    </source>
</reference>
<accession>A0A9D1MIL0</accession>
<name>A0A9D1MIL0_9FIRM</name>
<organism evidence="1 2">
    <name type="scientific">Candidatus Stercoripulliclostridium merdigallinarum</name>
    <dbReference type="NCBI Taxonomy" id="2840951"/>
    <lineage>
        <taxon>Bacteria</taxon>
        <taxon>Bacillati</taxon>
        <taxon>Bacillota</taxon>
        <taxon>Clostridia</taxon>
        <taxon>Eubacteriales</taxon>
        <taxon>Candidatus Stercoripulliclostridium</taxon>
    </lineage>
</organism>
<dbReference type="EMBL" id="DVNF01000165">
    <property type="protein sequence ID" value="HIU60870.1"/>
    <property type="molecule type" value="Genomic_DNA"/>
</dbReference>
<comment type="caution">
    <text evidence="1">The sequence shown here is derived from an EMBL/GenBank/DDBJ whole genome shotgun (WGS) entry which is preliminary data.</text>
</comment>
<evidence type="ECO:0000313" key="2">
    <source>
        <dbReference type="Proteomes" id="UP000824094"/>
    </source>
</evidence>
<protein>
    <submittedName>
        <fullName evidence="1">Tetratricopeptide repeat protein</fullName>
    </submittedName>
</protein>
<proteinExistence type="predicted"/>
<dbReference type="Gene3D" id="1.25.40.10">
    <property type="entry name" value="Tetratricopeptide repeat domain"/>
    <property type="match status" value="1"/>
</dbReference>
<evidence type="ECO:0000313" key="1">
    <source>
        <dbReference type="EMBL" id="HIU60870.1"/>
    </source>
</evidence>
<feature type="non-terminal residue" evidence="1">
    <location>
        <position position="300"/>
    </location>
</feature>
<dbReference type="Pfam" id="PF14559">
    <property type="entry name" value="TPR_19"/>
    <property type="match status" value="1"/>
</dbReference>
<dbReference type="AlphaFoldDB" id="A0A9D1MIL0"/>
<dbReference type="SUPFAM" id="SSF48452">
    <property type="entry name" value="TPR-like"/>
    <property type="match status" value="1"/>
</dbReference>
<reference evidence="1" key="1">
    <citation type="submission" date="2020-10" db="EMBL/GenBank/DDBJ databases">
        <authorList>
            <person name="Gilroy R."/>
        </authorList>
    </citation>
    <scope>NUCLEOTIDE SEQUENCE</scope>
    <source>
        <strain evidence="1">18911</strain>
    </source>
</reference>
<sequence>MAKIIDGTKRELLSSLDYASHLIENGDLEKALDVLTLANSEHPDNPECMAELALVLAEVGLYDESISIYGQLIGKGTLPDEQSALEAFSIVMPENDEKPAFYELISKIFPDIDEEYFLSAAADDEATDDGYLGEGLIDEMQRSLSKGDYAAVKRYYRNMPKDSEHSLEGLAIAMKAAYLEGDIEDAFKKGMTLFSQYDYPEAADIILRIMFHAGKGVLFSVYLAMFKQKVLENIGKGNGAGSLAQTILKSLYVLKQYDEAVSLFKELFKAGIKYDLGFLTYAYVAAFAAQDFEILDVLDS</sequence>
<dbReference type="Proteomes" id="UP000824094">
    <property type="component" value="Unassembled WGS sequence"/>
</dbReference>
<dbReference type="InterPro" id="IPR011990">
    <property type="entry name" value="TPR-like_helical_dom_sf"/>
</dbReference>
<gene>
    <name evidence="1" type="ORF">IAB05_05710</name>
</gene>